<sequence length="379" mass="43153">MKPCKCAPNSRNLVICIDGTANQFGMKNTNVVELYSRLIKDDSQLTYYDSGIGTYVKDSWTSPTYWKQVLSHSIDMAIAWNFKRIVLSAYEWLSENYREGDRIFFFGFSRGAYQVRVLAGMIEKVGLLHKGNKNQIPFAYELYLATTETNGTDDPKDPEQLSKTFKHTLSQRNVKVHFVGAWDTVSSIGVVRGPSLPETTTGMKHVCHFRHALALDEQRVKFLPEYVNGDAGPAIGDNDVKEVWFAGSHSDIGGGNTLNTKLNKFGPALRWMSYEAISCGLKMEAYRGEWVPIELKESLTPFWWFLEILPVSRLLYKDTEHKIVGSVPVIHNKYRPHFAQPRQVQPGQLIHESVLNDNRPEENEIGDMVWKYVAIMFSS</sequence>
<evidence type="ECO:0000313" key="3">
    <source>
        <dbReference type="Proteomes" id="UP000297245"/>
    </source>
</evidence>
<dbReference type="EMBL" id="ML179160">
    <property type="protein sequence ID" value="THU97213.1"/>
    <property type="molecule type" value="Genomic_DNA"/>
</dbReference>
<reference evidence="2 3" key="1">
    <citation type="journal article" date="2019" name="Nat. Ecol. Evol.">
        <title>Megaphylogeny resolves global patterns of mushroom evolution.</title>
        <authorList>
            <person name="Varga T."/>
            <person name="Krizsan K."/>
            <person name="Foldi C."/>
            <person name="Dima B."/>
            <person name="Sanchez-Garcia M."/>
            <person name="Sanchez-Ramirez S."/>
            <person name="Szollosi G.J."/>
            <person name="Szarkandi J.G."/>
            <person name="Papp V."/>
            <person name="Albert L."/>
            <person name="Andreopoulos W."/>
            <person name="Angelini C."/>
            <person name="Antonin V."/>
            <person name="Barry K.W."/>
            <person name="Bougher N.L."/>
            <person name="Buchanan P."/>
            <person name="Buyck B."/>
            <person name="Bense V."/>
            <person name="Catcheside P."/>
            <person name="Chovatia M."/>
            <person name="Cooper J."/>
            <person name="Damon W."/>
            <person name="Desjardin D."/>
            <person name="Finy P."/>
            <person name="Geml J."/>
            <person name="Haridas S."/>
            <person name="Hughes K."/>
            <person name="Justo A."/>
            <person name="Karasinski D."/>
            <person name="Kautmanova I."/>
            <person name="Kiss B."/>
            <person name="Kocsube S."/>
            <person name="Kotiranta H."/>
            <person name="LaButti K.M."/>
            <person name="Lechner B.E."/>
            <person name="Liimatainen K."/>
            <person name="Lipzen A."/>
            <person name="Lukacs Z."/>
            <person name="Mihaltcheva S."/>
            <person name="Morgado L.N."/>
            <person name="Niskanen T."/>
            <person name="Noordeloos M.E."/>
            <person name="Ohm R.A."/>
            <person name="Ortiz-Santana B."/>
            <person name="Ovrebo C."/>
            <person name="Racz N."/>
            <person name="Riley R."/>
            <person name="Savchenko A."/>
            <person name="Shiryaev A."/>
            <person name="Soop K."/>
            <person name="Spirin V."/>
            <person name="Szebenyi C."/>
            <person name="Tomsovsky M."/>
            <person name="Tulloss R.E."/>
            <person name="Uehling J."/>
            <person name="Grigoriev I.V."/>
            <person name="Vagvolgyi C."/>
            <person name="Papp T."/>
            <person name="Martin F.M."/>
            <person name="Miettinen O."/>
            <person name="Hibbett D.S."/>
            <person name="Nagy L.G."/>
        </authorList>
    </citation>
    <scope>NUCLEOTIDE SEQUENCE [LARGE SCALE GENOMIC DNA]</scope>
    <source>
        <strain evidence="2 3">CBS 962.96</strain>
    </source>
</reference>
<accession>A0A4S8M636</accession>
<dbReference type="PANTHER" id="PTHR33840:SF2">
    <property type="entry name" value="TLE1 PHOSPHOLIPASE DOMAIN-CONTAINING PROTEIN"/>
    <property type="match status" value="1"/>
</dbReference>
<dbReference type="AlphaFoldDB" id="A0A4S8M636"/>
<dbReference type="InterPro" id="IPR018712">
    <property type="entry name" value="Tle1-like_cat"/>
</dbReference>
<keyword evidence="3" id="KW-1185">Reference proteome</keyword>
<dbReference type="SUPFAM" id="SSF53474">
    <property type="entry name" value="alpha/beta-Hydrolases"/>
    <property type="match status" value="1"/>
</dbReference>
<protein>
    <recommendedName>
        <fullName evidence="1">T6SS Phospholipase effector Tle1-like catalytic domain-containing protein</fullName>
    </recommendedName>
</protein>
<dbReference type="OrthoDB" id="538223at2759"/>
<dbReference type="InterPro" id="IPR029058">
    <property type="entry name" value="AB_hydrolase_fold"/>
</dbReference>
<dbReference type="Pfam" id="PF09994">
    <property type="entry name" value="T6SS_Tle1-like_cat"/>
    <property type="match status" value="1"/>
</dbReference>
<evidence type="ECO:0000259" key="1">
    <source>
        <dbReference type="Pfam" id="PF09994"/>
    </source>
</evidence>
<organism evidence="2 3">
    <name type="scientific">Dendrothele bispora (strain CBS 962.96)</name>
    <dbReference type="NCBI Taxonomy" id="1314807"/>
    <lineage>
        <taxon>Eukaryota</taxon>
        <taxon>Fungi</taxon>
        <taxon>Dikarya</taxon>
        <taxon>Basidiomycota</taxon>
        <taxon>Agaricomycotina</taxon>
        <taxon>Agaricomycetes</taxon>
        <taxon>Agaricomycetidae</taxon>
        <taxon>Agaricales</taxon>
        <taxon>Agaricales incertae sedis</taxon>
        <taxon>Dendrothele</taxon>
    </lineage>
</organism>
<proteinExistence type="predicted"/>
<dbReference type="Proteomes" id="UP000297245">
    <property type="component" value="Unassembled WGS sequence"/>
</dbReference>
<feature type="domain" description="T6SS Phospholipase effector Tle1-like catalytic" evidence="1">
    <location>
        <begin position="11"/>
        <end position="273"/>
    </location>
</feature>
<evidence type="ECO:0000313" key="2">
    <source>
        <dbReference type="EMBL" id="THU97213.1"/>
    </source>
</evidence>
<dbReference type="PANTHER" id="PTHR33840">
    <property type="match status" value="1"/>
</dbReference>
<name>A0A4S8M636_DENBC</name>
<gene>
    <name evidence="2" type="ORF">K435DRAFT_889731</name>
</gene>